<dbReference type="Pfam" id="PF00024">
    <property type="entry name" value="PAN_1"/>
    <property type="match status" value="1"/>
</dbReference>
<accession>A0A8H6YQ46</accession>
<evidence type="ECO:0000313" key="3">
    <source>
        <dbReference type="EMBL" id="KAF7363107.1"/>
    </source>
</evidence>
<organism evidence="3 4">
    <name type="scientific">Mycena venus</name>
    <dbReference type="NCBI Taxonomy" id="2733690"/>
    <lineage>
        <taxon>Eukaryota</taxon>
        <taxon>Fungi</taxon>
        <taxon>Dikarya</taxon>
        <taxon>Basidiomycota</taxon>
        <taxon>Agaricomycotina</taxon>
        <taxon>Agaricomycetes</taxon>
        <taxon>Agaricomycetidae</taxon>
        <taxon>Agaricales</taxon>
        <taxon>Marasmiineae</taxon>
        <taxon>Mycenaceae</taxon>
        <taxon>Mycena</taxon>
    </lineage>
</organism>
<protein>
    <recommendedName>
        <fullName evidence="2">Apple domain-containing protein</fullName>
    </recommendedName>
</protein>
<dbReference type="InterPro" id="IPR003609">
    <property type="entry name" value="Pan_app"/>
</dbReference>
<gene>
    <name evidence="3" type="ORF">MVEN_00663100</name>
</gene>
<sequence length="133" mass="13685">MLMHLKPIALLACSALAAAAAVNIRSLKPEIGNVFAVYPGWSLVDAVENVSFNLSELACQQACSADTSCLAYVYYPYSSPGDAAPYCILKSSINVADFTIQSGVVTSVGLIGGCGTFSPVGPTLCQSVTVVSA</sequence>
<dbReference type="AlphaFoldDB" id="A0A8H6YQ46"/>
<evidence type="ECO:0000256" key="1">
    <source>
        <dbReference type="SAM" id="SignalP"/>
    </source>
</evidence>
<keyword evidence="4" id="KW-1185">Reference proteome</keyword>
<name>A0A8H6YQ46_9AGAR</name>
<dbReference type="OrthoDB" id="2956772at2759"/>
<feature type="domain" description="Apple" evidence="2">
    <location>
        <begin position="35"/>
        <end position="92"/>
    </location>
</feature>
<dbReference type="SUPFAM" id="SSF57414">
    <property type="entry name" value="Hairpin loop containing domain-like"/>
    <property type="match status" value="1"/>
</dbReference>
<keyword evidence="1" id="KW-0732">Signal</keyword>
<comment type="caution">
    <text evidence="3">The sequence shown here is derived from an EMBL/GenBank/DDBJ whole genome shotgun (WGS) entry which is preliminary data.</text>
</comment>
<dbReference type="EMBL" id="JACAZI010000004">
    <property type="protein sequence ID" value="KAF7363107.1"/>
    <property type="molecule type" value="Genomic_DNA"/>
</dbReference>
<feature type="chain" id="PRO_5034836287" description="Apple domain-containing protein" evidence="1">
    <location>
        <begin position="22"/>
        <end position="133"/>
    </location>
</feature>
<dbReference type="Gene3D" id="3.50.4.10">
    <property type="entry name" value="Hepatocyte Growth Factor"/>
    <property type="match status" value="1"/>
</dbReference>
<dbReference type="Proteomes" id="UP000620124">
    <property type="component" value="Unassembled WGS sequence"/>
</dbReference>
<feature type="signal peptide" evidence="1">
    <location>
        <begin position="1"/>
        <end position="21"/>
    </location>
</feature>
<evidence type="ECO:0000259" key="2">
    <source>
        <dbReference type="Pfam" id="PF00024"/>
    </source>
</evidence>
<proteinExistence type="predicted"/>
<evidence type="ECO:0000313" key="4">
    <source>
        <dbReference type="Proteomes" id="UP000620124"/>
    </source>
</evidence>
<reference evidence="3" key="1">
    <citation type="submission" date="2020-05" db="EMBL/GenBank/DDBJ databases">
        <title>Mycena genomes resolve the evolution of fungal bioluminescence.</title>
        <authorList>
            <person name="Tsai I.J."/>
        </authorList>
    </citation>
    <scope>NUCLEOTIDE SEQUENCE</scope>
    <source>
        <strain evidence="3">CCC161011</strain>
    </source>
</reference>